<evidence type="ECO:0000256" key="2">
    <source>
        <dbReference type="ARBA" id="ARBA00022801"/>
    </source>
</evidence>
<keyword evidence="1" id="KW-0444">Lipid biosynthesis</keyword>
<accession>A0ABT4UFC7</accession>
<protein>
    <submittedName>
        <fullName evidence="4">ACP phosphodiesterase</fullName>
    </submittedName>
</protein>
<keyword evidence="5" id="KW-1185">Reference proteome</keyword>
<proteinExistence type="predicted"/>
<dbReference type="Pfam" id="PF04336">
    <property type="entry name" value="ACP_PD"/>
    <property type="match status" value="1"/>
</dbReference>
<evidence type="ECO:0000313" key="5">
    <source>
        <dbReference type="Proteomes" id="UP001210231"/>
    </source>
</evidence>
<keyword evidence="3" id="KW-0443">Lipid metabolism</keyword>
<comment type="caution">
    <text evidence="4">The sequence shown here is derived from an EMBL/GenBank/DDBJ whole genome shotgun (WGS) entry which is preliminary data.</text>
</comment>
<dbReference type="Proteomes" id="UP001210231">
    <property type="component" value="Unassembled WGS sequence"/>
</dbReference>
<gene>
    <name evidence="4" type="ORF">O3P16_01930</name>
</gene>
<dbReference type="PANTHER" id="PTHR38764">
    <property type="entry name" value="ACYL CARRIER PROTEIN PHOSPHODIESTERASE"/>
    <property type="match status" value="1"/>
</dbReference>
<dbReference type="InterPro" id="IPR007431">
    <property type="entry name" value="ACP_PD"/>
</dbReference>
<reference evidence="4 5" key="1">
    <citation type="submission" date="2022-12" db="EMBL/GenBank/DDBJ databases">
        <title>Chitinophagaceae gen. sp. nov., a new member of the family Chitinophagaceae, isolated from soil in a chemical factory.</title>
        <authorList>
            <person name="Ke Z."/>
        </authorList>
    </citation>
    <scope>NUCLEOTIDE SEQUENCE [LARGE SCALE GENOMIC DNA]</scope>
    <source>
        <strain evidence="4 5">LY-5</strain>
    </source>
</reference>
<dbReference type="RefSeq" id="WP_407029882.1">
    <property type="nucleotide sequence ID" value="NZ_JAQGEF010000002.1"/>
</dbReference>
<dbReference type="PANTHER" id="PTHR38764:SF1">
    <property type="entry name" value="ACYL CARRIER PROTEIN PHOSPHODIESTERASE"/>
    <property type="match status" value="1"/>
</dbReference>
<keyword evidence="2" id="KW-0378">Hydrolase</keyword>
<name>A0ABT4UFC7_9BACT</name>
<evidence type="ECO:0000256" key="1">
    <source>
        <dbReference type="ARBA" id="ARBA00022516"/>
    </source>
</evidence>
<sequence>MNYLAHAVLSFNDKNILTGNLISDFVKGRQILNFSNEIVAGIKLHRAIDAYTDQHEVVKETKKIFKESYGLYAGAFLDVAFDYFVANDAHFFKNDAELKQFAANAYRSVEKNYPLLTDNITSMLINMKKYDWLYNYKTIYGIEKSFSGLVYKTKYIDNAADAVAIFHKYFNEIEQAYNAFMPDLHTYSETFMTRAMSQEALPLP</sequence>
<evidence type="ECO:0000256" key="3">
    <source>
        <dbReference type="ARBA" id="ARBA00023098"/>
    </source>
</evidence>
<dbReference type="EMBL" id="JAQGEF010000002">
    <property type="protein sequence ID" value="MDA3613552.1"/>
    <property type="molecule type" value="Genomic_DNA"/>
</dbReference>
<evidence type="ECO:0000313" key="4">
    <source>
        <dbReference type="EMBL" id="MDA3613552.1"/>
    </source>
</evidence>
<organism evidence="4 5">
    <name type="scientific">Polluticaenibacter yanchengensis</name>
    <dbReference type="NCBI Taxonomy" id="3014562"/>
    <lineage>
        <taxon>Bacteria</taxon>
        <taxon>Pseudomonadati</taxon>
        <taxon>Bacteroidota</taxon>
        <taxon>Chitinophagia</taxon>
        <taxon>Chitinophagales</taxon>
        <taxon>Chitinophagaceae</taxon>
        <taxon>Polluticaenibacter</taxon>
    </lineage>
</organism>